<dbReference type="InterPro" id="IPR013057">
    <property type="entry name" value="AA_transpt_TM"/>
</dbReference>
<comment type="subcellular location">
    <subcellularLocation>
        <location evidence="1">Membrane</location>
        <topology evidence="1">Multi-pass membrane protein</topology>
    </subcellularLocation>
</comment>
<accession>A0ABN7BDR5</accession>
<keyword evidence="8" id="KW-1185">Reference proteome</keyword>
<feature type="transmembrane region" description="Helical" evidence="5">
    <location>
        <begin position="453"/>
        <end position="471"/>
    </location>
</feature>
<dbReference type="PANTHER" id="PTHR22950:SF154">
    <property type="entry name" value="PROTON-COUPLED AMINO ACID TRANSPORTER-LIKE PROTEIN PATHETIC"/>
    <property type="match status" value="1"/>
</dbReference>
<evidence type="ECO:0000313" key="7">
    <source>
        <dbReference type="EMBL" id="BET02454.1"/>
    </source>
</evidence>
<feature type="transmembrane region" description="Helical" evidence="5">
    <location>
        <begin position="347"/>
        <end position="373"/>
    </location>
</feature>
<evidence type="ECO:0000256" key="5">
    <source>
        <dbReference type="SAM" id="Phobius"/>
    </source>
</evidence>
<feature type="transmembrane region" description="Helical" evidence="5">
    <location>
        <begin position="309"/>
        <end position="327"/>
    </location>
</feature>
<sequence>MAVLMIWFDHVLKPTQTAVNGKPVGFVVFGRRISANLDPTCSIRHEKNKNDVEESRASNWDPFAERRLRHPTTDNETLVHLLKASLGTGILAMPFAYENSGMASGVILTVLVYIICTHGSYVVVNCAHELYRRTRVTSMTFADVGEVAFAHGPSWGRRYAKLARISILGGLFLAYFGTCSVYAVIISENFRQVANQYVDYELNQRLCISTLLVPLIILSWIPDLKYLAPVSMVANVFMGLGLCITFSYLFDDLSSPFELPQFGRVYDLPQFFSITIFTMEVVGVVMPLENSMATPQNFTGVTGVLSRGMAIVTCVFISLGFMGYLKYKGDTKASITLNLPSDEYLAQSVKILIGLAVLCSYNLQFFICLEIVWNALKGKSKSSQVVFEYIVRTLLTAATVFLAVAVPTIGPFLALIGAFCFSFLGLMIPALIDTVTFWDRGFGRLNWAIWKNVGMFMFGLVALVSGSYTSIVDIVNEYGKNETVVAVPIHD</sequence>
<evidence type="ECO:0000256" key="2">
    <source>
        <dbReference type="ARBA" id="ARBA00022692"/>
    </source>
</evidence>
<feature type="transmembrane region" description="Helical" evidence="5">
    <location>
        <begin position="385"/>
        <end position="406"/>
    </location>
</feature>
<feature type="transmembrane region" description="Helical" evidence="5">
    <location>
        <begin position="270"/>
        <end position="288"/>
    </location>
</feature>
<keyword evidence="2 5" id="KW-0812">Transmembrane</keyword>
<dbReference type="Pfam" id="PF01490">
    <property type="entry name" value="Aa_trans"/>
    <property type="match status" value="1"/>
</dbReference>
<evidence type="ECO:0000256" key="3">
    <source>
        <dbReference type="ARBA" id="ARBA00022989"/>
    </source>
</evidence>
<dbReference type="Proteomes" id="UP001307889">
    <property type="component" value="Chromosome 14"/>
</dbReference>
<gene>
    <name evidence="7" type="ORF">NTJ_15272</name>
</gene>
<evidence type="ECO:0000313" key="8">
    <source>
        <dbReference type="Proteomes" id="UP001307889"/>
    </source>
</evidence>
<protein>
    <submittedName>
        <fullName evidence="7">Proton-coupled amino acid transporter</fullName>
    </submittedName>
</protein>
<feature type="transmembrane region" description="Helical" evidence="5">
    <location>
        <begin position="412"/>
        <end position="432"/>
    </location>
</feature>
<evidence type="ECO:0000256" key="4">
    <source>
        <dbReference type="ARBA" id="ARBA00023136"/>
    </source>
</evidence>
<dbReference type="PANTHER" id="PTHR22950">
    <property type="entry name" value="AMINO ACID TRANSPORTER"/>
    <property type="match status" value="1"/>
</dbReference>
<evidence type="ECO:0000259" key="6">
    <source>
        <dbReference type="Pfam" id="PF01490"/>
    </source>
</evidence>
<feature type="transmembrane region" description="Helical" evidence="5">
    <location>
        <begin position="233"/>
        <end position="250"/>
    </location>
</feature>
<keyword evidence="4 5" id="KW-0472">Membrane</keyword>
<feature type="domain" description="Amino acid transporter transmembrane" evidence="6">
    <location>
        <begin position="76"/>
        <end position="471"/>
    </location>
</feature>
<feature type="transmembrane region" description="Helical" evidence="5">
    <location>
        <begin position="202"/>
        <end position="221"/>
    </location>
</feature>
<keyword evidence="3 5" id="KW-1133">Transmembrane helix</keyword>
<proteinExistence type="predicted"/>
<organism evidence="7 8">
    <name type="scientific">Nesidiocoris tenuis</name>
    <dbReference type="NCBI Taxonomy" id="355587"/>
    <lineage>
        <taxon>Eukaryota</taxon>
        <taxon>Metazoa</taxon>
        <taxon>Ecdysozoa</taxon>
        <taxon>Arthropoda</taxon>
        <taxon>Hexapoda</taxon>
        <taxon>Insecta</taxon>
        <taxon>Pterygota</taxon>
        <taxon>Neoptera</taxon>
        <taxon>Paraneoptera</taxon>
        <taxon>Hemiptera</taxon>
        <taxon>Heteroptera</taxon>
        <taxon>Panheteroptera</taxon>
        <taxon>Cimicomorpha</taxon>
        <taxon>Miridae</taxon>
        <taxon>Dicyphina</taxon>
        <taxon>Nesidiocoris</taxon>
    </lineage>
</organism>
<reference evidence="7 8" key="1">
    <citation type="submission" date="2023-09" db="EMBL/GenBank/DDBJ databases">
        <title>Nesidiocoris tenuis whole genome shotgun sequence.</title>
        <authorList>
            <person name="Shibata T."/>
            <person name="Shimoda M."/>
            <person name="Kobayashi T."/>
            <person name="Uehara T."/>
        </authorList>
    </citation>
    <scope>NUCLEOTIDE SEQUENCE [LARGE SCALE GENOMIC DNA]</scope>
    <source>
        <strain evidence="7 8">Japan</strain>
    </source>
</reference>
<name>A0ABN7BDR5_9HEMI</name>
<dbReference type="EMBL" id="AP028922">
    <property type="protein sequence ID" value="BET02454.1"/>
    <property type="molecule type" value="Genomic_DNA"/>
</dbReference>
<feature type="transmembrane region" description="Helical" evidence="5">
    <location>
        <begin position="103"/>
        <end position="124"/>
    </location>
</feature>
<feature type="transmembrane region" description="Helical" evidence="5">
    <location>
        <begin position="165"/>
        <end position="187"/>
    </location>
</feature>
<evidence type="ECO:0000256" key="1">
    <source>
        <dbReference type="ARBA" id="ARBA00004141"/>
    </source>
</evidence>